<evidence type="ECO:0000313" key="2">
    <source>
        <dbReference type="EMBL" id="RFU62300.1"/>
    </source>
</evidence>
<gene>
    <name evidence="2" type="ORF">D0469_20570</name>
</gene>
<accession>A0A372L9K3</accession>
<dbReference type="EMBL" id="QVTE01000077">
    <property type="protein sequence ID" value="RFU62300.1"/>
    <property type="molecule type" value="Genomic_DNA"/>
</dbReference>
<dbReference type="SUPFAM" id="SSF89360">
    <property type="entry name" value="HesB-like domain"/>
    <property type="match status" value="1"/>
</dbReference>
<dbReference type="AlphaFoldDB" id="A0A372L9K3"/>
<dbReference type="InterPro" id="IPR000361">
    <property type="entry name" value="ATAP_core_dom"/>
</dbReference>
<evidence type="ECO:0000259" key="1">
    <source>
        <dbReference type="Pfam" id="PF01521"/>
    </source>
</evidence>
<dbReference type="OrthoDB" id="2361087at2"/>
<comment type="caution">
    <text evidence="2">The sequence shown here is derived from an EMBL/GenBank/DDBJ whole genome shotgun (WGS) entry which is preliminary data.</text>
</comment>
<evidence type="ECO:0000313" key="3">
    <source>
        <dbReference type="Proteomes" id="UP000264541"/>
    </source>
</evidence>
<dbReference type="Gene3D" id="2.60.300.12">
    <property type="entry name" value="HesB-like domain"/>
    <property type="match status" value="1"/>
</dbReference>
<organism evidence="2 3">
    <name type="scientific">Peribacillus saganii</name>
    <dbReference type="NCBI Taxonomy" id="2303992"/>
    <lineage>
        <taxon>Bacteria</taxon>
        <taxon>Bacillati</taxon>
        <taxon>Bacillota</taxon>
        <taxon>Bacilli</taxon>
        <taxon>Bacillales</taxon>
        <taxon>Bacillaceae</taxon>
        <taxon>Peribacillus</taxon>
    </lineage>
</organism>
<protein>
    <submittedName>
        <fullName evidence="2">Iron-sulfur cluster biosynthesis family protein</fullName>
    </submittedName>
</protein>
<reference evidence="2 3" key="1">
    <citation type="submission" date="2018-08" db="EMBL/GenBank/DDBJ databases">
        <title>Bacillus chawlae sp. nov., Bacillus glennii sp. nov., and Bacillus saganii sp. nov. Isolated from the Vehicle Assembly Building at Kennedy Space Center where the Viking Spacecraft were Assembled.</title>
        <authorList>
            <person name="Seuylemezian A."/>
            <person name="Vaishampayan P."/>
        </authorList>
    </citation>
    <scope>NUCLEOTIDE SEQUENCE [LARGE SCALE GENOMIC DNA]</scope>
    <source>
        <strain evidence="2 3">V47-23a</strain>
    </source>
</reference>
<proteinExistence type="predicted"/>
<dbReference type="RefSeq" id="WP_117328577.1">
    <property type="nucleotide sequence ID" value="NZ_QVTE01000077.1"/>
</dbReference>
<dbReference type="Pfam" id="PF01521">
    <property type="entry name" value="Fe-S_biosyn"/>
    <property type="match status" value="1"/>
</dbReference>
<dbReference type="InterPro" id="IPR035903">
    <property type="entry name" value="HesB-like_dom_sf"/>
</dbReference>
<dbReference type="Proteomes" id="UP000264541">
    <property type="component" value="Unassembled WGS sequence"/>
</dbReference>
<keyword evidence="3" id="KW-1185">Reference proteome</keyword>
<name>A0A372L9K3_9BACI</name>
<feature type="domain" description="Core" evidence="1">
    <location>
        <begin position="1"/>
        <end position="104"/>
    </location>
</feature>
<sequence>MKIEWTETAVKAIREKTDGKSGLMKLKYDTDGCGCVVNGVTALWLVSTLDDDDERIETNNGPIYIEKSKAIFLDDEMKIDFVLEANSFQLKSPNQFLNPRMSFSDRT</sequence>